<name>A0A512JQV9_9HYPH</name>
<protein>
    <submittedName>
        <fullName evidence="2">Uncharacterized protein</fullName>
    </submittedName>
</protein>
<dbReference type="Proteomes" id="UP000321750">
    <property type="component" value="Unassembled WGS sequence"/>
</dbReference>
<evidence type="ECO:0000256" key="1">
    <source>
        <dbReference type="SAM" id="MobiDB-lite"/>
    </source>
</evidence>
<evidence type="ECO:0000313" key="3">
    <source>
        <dbReference type="Proteomes" id="UP000321750"/>
    </source>
</evidence>
<dbReference type="AlphaFoldDB" id="A0A512JQV9"/>
<dbReference type="EMBL" id="BJZV01000035">
    <property type="protein sequence ID" value="GEP12322.1"/>
    <property type="molecule type" value="Genomic_DNA"/>
</dbReference>
<gene>
    <name evidence="2" type="ORF">MGN01_41670</name>
</gene>
<accession>A0A512JQV9</accession>
<sequence>MYADQAAFSDGASVKDSGVPYGDILAYIERMLAIDVKDSAVLDVRSSADGDAVVVAAKYGTRPDADACFQPYLADHSGARCHISIWVDVWANITQSIYGHPMLQLLTGRRTAVRRGPETNRAATHQASPCPTGDEGITELVLKKTRDTVASQTITIAGVAKAT</sequence>
<feature type="region of interest" description="Disordered" evidence="1">
    <location>
        <begin position="114"/>
        <end position="135"/>
    </location>
</feature>
<evidence type="ECO:0000313" key="2">
    <source>
        <dbReference type="EMBL" id="GEP12322.1"/>
    </source>
</evidence>
<proteinExistence type="predicted"/>
<reference evidence="2 3" key="1">
    <citation type="submission" date="2019-07" db="EMBL/GenBank/DDBJ databases">
        <title>Whole genome shotgun sequence of Methylobacterium gnaphalii NBRC 107716.</title>
        <authorList>
            <person name="Hosoyama A."/>
            <person name="Uohara A."/>
            <person name="Ohji S."/>
            <person name="Ichikawa N."/>
        </authorList>
    </citation>
    <scope>NUCLEOTIDE SEQUENCE [LARGE SCALE GENOMIC DNA]</scope>
    <source>
        <strain evidence="2 3">NBRC 107716</strain>
    </source>
</reference>
<organism evidence="2 3">
    <name type="scientific">Methylobacterium gnaphalii</name>
    <dbReference type="NCBI Taxonomy" id="1010610"/>
    <lineage>
        <taxon>Bacteria</taxon>
        <taxon>Pseudomonadati</taxon>
        <taxon>Pseudomonadota</taxon>
        <taxon>Alphaproteobacteria</taxon>
        <taxon>Hyphomicrobiales</taxon>
        <taxon>Methylobacteriaceae</taxon>
        <taxon>Methylobacterium</taxon>
    </lineage>
</organism>
<keyword evidence="3" id="KW-1185">Reference proteome</keyword>
<comment type="caution">
    <text evidence="2">The sequence shown here is derived from an EMBL/GenBank/DDBJ whole genome shotgun (WGS) entry which is preliminary data.</text>
</comment>